<dbReference type="InterPro" id="IPR037062">
    <property type="entry name" value="Malic_N_dom_sf"/>
</dbReference>
<comment type="cofactor">
    <cofactor evidence="1">
        <name>Mn(2+)</name>
        <dbReference type="ChEBI" id="CHEBI:29035"/>
    </cofactor>
</comment>
<dbReference type="OrthoDB" id="5365701at2759"/>
<dbReference type="GO" id="GO:0005739">
    <property type="term" value="C:mitochondrion"/>
    <property type="evidence" value="ECO:0007669"/>
    <property type="project" value="TreeGrafter"/>
</dbReference>
<dbReference type="InterPro" id="IPR012302">
    <property type="entry name" value="Malic_NAD-bd"/>
</dbReference>
<dbReference type="PANTHER" id="PTHR23406:SF32">
    <property type="entry name" value="NADP-DEPENDENT MALIC ENZYME"/>
    <property type="match status" value="1"/>
</dbReference>
<organism evidence="11 12">
    <name type="scientific">Mucor plumbeus</name>
    <dbReference type="NCBI Taxonomy" id="97098"/>
    <lineage>
        <taxon>Eukaryota</taxon>
        <taxon>Fungi</taxon>
        <taxon>Fungi incertae sedis</taxon>
        <taxon>Mucoromycota</taxon>
        <taxon>Mucoromycotina</taxon>
        <taxon>Mucoromycetes</taxon>
        <taxon>Mucorales</taxon>
        <taxon>Mucorineae</taxon>
        <taxon>Mucoraceae</taxon>
        <taxon>Mucor</taxon>
    </lineage>
</organism>
<evidence type="ECO:0000259" key="10">
    <source>
        <dbReference type="SMART" id="SM01274"/>
    </source>
</evidence>
<dbReference type="Pfam" id="PF00390">
    <property type="entry name" value="malic"/>
    <property type="match status" value="1"/>
</dbReference>
<gene>
    <name evidence="11" type="ORF">INT46_004593</name>
</gene>
<feature type="active site" description="Proton donor" evidence="5">
    <location>
        <position position="137"/>
    </location>
</feature>
<dbReference type="InterPro" id="IPR012301">
    <property type="entry name" value="Malic_N_dom"/>
</dbReference>
<evidence type="ECO:0000256" key="2">
    <source>
        <dbReference type="ARBA" id="ARBA00008785"/>
    </source>
</evidence>
<dbReference type="AlphaFoldDB" id="A0A8H7UP63"/>
<dbReference type="SUPFAM" id="SSF51735">
    <property type="entry name" value="NAD(P)-binding Rossmann-fold domains"/>
    <property type="match status" value="1"/>
</dbReference>
<protein>
    <recommendedName>
        <fullName evidence="8">Malic enzyme</fullName>
    </recommendedName>
</protein>
<evidence type="ECO:0000313" key="12">
    <source>
        <dbReference type="Proteomes" id="UP000650833"/>
    </source>
</evidence>
<dbReference type="GO" id="GO:0006108">
    <property type="term" value="P:malate metabolic process"/>
    <property type="evidence" value="ECO:0007669"/>
    <property type="project" value="TreeGrafter"/>
</dbReference>
<evidence type="ECO:0000313" key="11">
    <source>
        <dbReference type="EMBL" id="KAG2190400.1"/>
    </source>
</evidence>
<comment type="similarity">
    <text evidence="2 8">Belongs to the malic enzymes family.</text>
</comment>
<feature type="domain" description="Malic enzyme N-terminal" evidence="10">
    <location>
        <begin position="114"/>
        <end position="294"/>
    </location>
</feature>
<evidence type="ECO:0000256" key="7">
    <source>
        <dbReference type="PIRSR" id="PIRSR000106-3"/>
    </source>
</evidence>
<evidence type="ECO:0000256" key="8">
    <source>
        <dbReference type="RuleBase" id="RU003426"/>
    </source>
</evidence>
<evidence type="ECO:0000259" key="9">
    <source>
        <dbReference type="SMART" id="SM00919"/>
    </source>
</evidence>
<dbReference type="GO" id="GO:0051287">
    <property type="term" value="F:NAD binding"/>
    <property type="evidence" value="ECO:0007669"/>
    <property type="project" value="InterPro"/>
</dbReference>
<feature type="binding site" evidence="6">
    <location>
        <position position="512"/>
    </location>
    <ligand>
        <name>(S)-malate</name>
        <dbReference type="ChEBI" id="CHEBI:15589"/>
    </ligand>
</feature>
<feature type="domain" description="Malic enzyme NAD-binding" evidence="9">
    <location>
        <begin position="304"/>
        <end position="581"/>
    </location>
</feature>
<dbReference type="Pfam" id="PF03949">
    <property type="entry name" value="Malic_M"/>
    <property type="match status" value="1"/>
</dbReference>
<dbReference type="SMART" id="SM00919">
    <property type="entry name" value="Malic_M"/>
    <property type="match status" value="1"/>
</dbReference>
<dbReference type="InterPro" id="IPR001891">
    <property type="entry name" value="Malic_OxRdtase"/>
</dbReference>
<dbReference type="InterPro" id="IPR046346">
    <property type="entry name" value="Aminoacid_DH-like_N_sf"/>
</dbReference>
<dbReference type="InterPro" id="IPR036291">
    <property type="entry name" value="NAD(P)-bd_dom_sf"/>
</dbReference>
<dbReference type="Gene3D" id="3.40.50.10380">
    <property type="entry name" value="Malic enzyme, N-terminal domain"/>
    <property type="match status" value="1"/>
</dbReference>
<sequence length="618" mass="68923">MLSIKRLTRKSNILYRAVAQRTYSYHSANLAHEYSDPRNDKNVHVMHSRGVNVLHDPLLSKGTAFSIAERERLSIRGLVPPRCQAMDKQLLRVKRNLDACETPLAKFVFLAALHDRNETLYYKIIMEHLEELAGIIYTPTVGLASQMSHSIYRRSRGMYFSSQDRGQMSAMVYNWPHDEVDVIVVTDGSRVLGLGDLGANGMQIPIGKLSLYVAAGGIRPRAVLPVVLDVGTNNQDLLSDPLYLGMSHPRLEGDDYYSFIDEWVTAVTSRWPDTLIQFEDFKYPHAYNLLAKYRNRITCFNDDIQSTSSITLAGILASLKSRGMSQEDLSNERIICVGAGSAGVGVCEGIIDCMVAQGRVKSREEAYSKIYMLDQYGLLGNPGVHPPNDRDDPHSKQYQPRATKLDDRQYCYVKHNLRDQMSLEELVKQVKPTVLLGLTGIRGVFSEEAVREMAKHHERPVIFPLSNPDTHAECTAEEAFKWTDGRAIFASGSPFKDVQLPNGKIGKTNQCNNSYSFPGLGLGITVSRASRVTPNMFLETARTIADMATPAQLKEGVLFPGVSQLREVALNVGTRVCEVAFEEGHATAVLEEGEILSEVVRSSAYQPVYVPLVYHPNH</sequence>
<dbReference type="Gene3D" id="3.40.50.720">
    <property type="entry name" value="NAD(P)-binding Rossmann-like Domain"/>
    <property type="match status" value="1"/>
</dbReference>
<dbReference type="PROSITE" id="PS00331">
    <property type="entry name" value="MALIC_ENZYMES"/>
    <property type="match status" value="1"/>
</dbReference>
<evidence type="ECO:0000256" key="5">
    <source>
        <dbReference type="PIRSR" id="PIRSR000106-1"/>
    </source>
</evidence>
<dbReference type="Proteomes" id="UP000650833">
    <property type="component" value="Unassembled WGS sequence"/>
</dbReference>
<feature type="binding site" evidence="6">
    <location>
        <position position="190"/>
    </location>
    <ligand>
        <name>(S)-malate</name>
        <dbReference type="ChEBI" id="CHEBI:15589"/>
    </ligand>
</feature>
<dbReference type="CDD" id="cd05312">
    <property type="entry name" value="NAD_bind_1_malic_enz"/>
    <property type="match status" value="1"/>
</dbReference>
<dbReference type="EMBL" id="JAEPRC010000976">
    <property type="protein sequence ID" value="KAG2190400.1"/>
    <property type="molecule type" value="Genomic_DNA"/>
</dbReference>
<proteinExistence type="inferred from homology"/>
<dbReference type="PANTHER" id="PTHR23406">
    <property type="entry name" value="MALIC ENZYME-RELATED"/>
    <property type="match status" value="1"/>
</dbReference>
<feature type="binding site" evidence="7">
    <location>
        <position position="279"/>
    </location>
    <ligand>
        <name>a divalent metal cation</name>
        <dbReference type="ChEBI" id="CHEBI:60240"/>
    </ligand>
</feature>
<feature type="active site" description="Proton acceptor" evidence="5">
    <location>
        <position position="208"/>
    </location>
</feature>
<evidence type="ECO:0000256" key="4">
    <source>
        <dbReference type="ARBA" id="ARBA00023002"/>
    </source>
</evidence>
<keyword evidence="3 7" id="KW-0479">Metal-binding</keyword>
<comment type="cofactor">
    <cofactor evidence="7">
        <name>Mg(2+)</name>
        <dbReference type="ChEBI" id="CHEBI:18420"/>
    </cofactor>
    <cofactor evidence="7">
        <name>Mn(2+)</name>
        <dbReference type="ChEBI" id="CHEBI:29035"/>
    </cofactor>
    <text evidence="7">Divalent metal cations. Prefers magnesium or manganese.</text>
</comment>
<evidence type="ECO:0000256" key="6">
    <source>
        <dbReference type="PIRSR" id="PIRSR000106-2"/>
    </source>
</evidence>
<accession>A0A8H7UP63</accession>
<dbReference type="InterPro" id="IPR015884">
    <property type="entry name" value="Malic_enzyme_CS"/>
</dbReference>
<evidence type="ECO:0000256" key="3">
    <source>
        <dbReference type="ARBA" id="ARBA00022723"/>
    </source>
</evidence>
<feature type="binding site" evidence="7">
    <location>
        <position position="303"/>
    </location>
    <ligand>
        <name>a divalent metal cation</name>
        <dbReference type="ChEBI" id="CHEBI:60240"/>
    </ligand>
</feature>
<dbReference type="SUPFAM" id="SSF53223">
    <property type="entry name" value="Aminoacid dehydrogenase-like, N-terminal domain"/>
    <property type="match status" value="1"/>
</dbReference>
<dbReference type="SMART" id="SM01274">
    <property type="entry name" value="malic"/>
    <property type="match status" value="1"/>
</dbReference>
<comment type="caution">
    <text evidence="11">The sequence shown here is derived from an EMBL/GenBank/DDBJ whole genome shotgun (WGS) entry which is preliminary data.</text>
</comment>
<name>A0A8H7UP63_9FUNG</name>
<dbReference type="NCBIfam" id="NF010052">
    <property type="entry name" value="PRK13529.1"/>
    <property type="match status" value="1"/>
</dbReference>
<keyword evidence="4 8" id="KW-0560">Oxidoreductase</keyword>
<reference evidence="11" key="1">
    <citation type="submission" date="2020-12" db="EMBL/GenBank/DDBJ databases">
        <title>Metabolic potential, ecology and presence of endohyphal bacteria is reflected in genomic diversity of Mucoromycotina.</title>
        <authorList>
            <person name="Muszewska A."/>
            <person name="Okrasinska A."/>
            <person name="Steczkiewicz K."/>
            <person name="Drgas O."/>
            <person name="Orlowska M."/>
            <person name="Perlinska-Lenart U."/>
            <person name="Aleksandrzak-Piekarczyk T."/>
            <person name="Szatraj K."/>
            <person name="Zielenkiewicz U."/>
            <person name="Pilsyk S."/>
            <person name="Malc E."/>
            <person name="Mieczkowski P."/>
            <person name="Kruszewska J.S."/>
            <person name="Biernat P."/>
            <person name="Pawlowska J."/>
        </authorList>
    </citation>
    <scope>NUCLEOTIDE SEQUENCE</scope>
    <source>
        <strain evidence="11">CBS 226.32</strain>
    </source>
</reference>
<feature type="binding site" evidence="7">
    <location>
        <position position="280"/>
    </location>
    <ligand>
        <name>a divalent metal cation</name>
        <dbReference type="ChEBI" id="CHEBI:60240"/>
    </ligand>
</feature>
<dbReference type="GO" id="GO:0046872">
    <property type="term" value="F:metal ion binding"/>
    <property type="evidence" value="ECO:0007669"/>
    <property type="project" value="UniProtKB-KW"/>
</dbReference>
<evidence type="ECO:0000256" key="1">
    <source>
        <dbReference type="ARBA" id="ARBA00001936"/>
    </source>
</evidence>
<keyword evidence="12" id="KW-1185">Reference proteome</keyword>
<dbReference type="PRINTS" id="PR00072">
    <property type="entry name" value="MALOXRDTASE"/>
</dbReference>
<feature type="binding site" evidence="6">
    <location>
        <position position="467"/>
    </location>
    <ligand>
        <name>(S)-malate</name>
        <dbReference type="ChEBI" id="CHEBI:15589"/>
    </ligand>
</feature>
<dbReference type="GO" id="GO:0004471">
    <property type="term" value="F:malate dehydrogenase (decarboxylating) (NAD+) activity"/>
    <property type="evidence" value="ECO:0007669"/>
    <property type="project" value="TreeGrafter"/>
</dbReference>
<dbReference type="PIRSF" id="PIRSF000106">
    <property type="entry name" value="ME"/>
    <property type="match status" value="1"/>
</dbReference>